<sequence>ETLIVPDLNMSHPESSEHASIEASFRRSSPPPTSSLPNRIHRLAELTQSHESQLQKLAQNLLVLIARTKLRESASLVDLELSALDAAMAALSTARGPINNLFEGLGGEDEPHLGSLDEDDEFCDDCKEFTGLRISNSSNLE</sequence>
<reference evidence="2 3" key="1">
    <citation type="journal article" date="2021" name="BMC Genomics">
        <title>Datura genome reveals duplications of psychoactive alkaloid biosynthetic genes and high mutation rate following tissue culture.</title>
        <authorList>
            <person name="Rajewski A."/>
            <person name="Carter-House D."/>
            <person name="Stajich J."/>
            <person name="Litt A."/>
        </authorList>
    </citation>
    <scope>NUCLEOTIDE SEQUENCE [LARGE SCALE GENOMIC DNA]</scope>
    <source>
        <strain evidence="2">AR-01</strain>
    </source>
</reference>
<feature type="non-terminal residue" evidence="2">
    <location>
        <position position="1"/>
    </location>
</feature>
<name>A0ABS8UXL3_DATST</name>
<dbReference type="Proteomes" id="UP000823775">
    <property type="component" value="Unassembled WGS sequence"/>
</dbReference>
<feature type="non-terminal residue" evidence="2">
    <location>
        <position position="141"/>
    </location>
</feature>
<evidence type="ECO:0000313" key="2">
    <source>
        <dbReference type="EMBL" id="MCD9638791.1"/>
    </source>
</evidence>
<protein>
    <submittedName>
        <fullName evidence="2">Uncharacterized protein</fullName>
    </submittedName>
</protein>
<evidence type="ECO:0000256" key="1">
    <source>
        <dbReference type="SAM" id="MobiDB-lite"/>
    </source>
</evidence>
<organism evidence="2 3">
    <name type="scientific">Datura stramonium</name>
    <name type="common">Jimsonweed</name>
    <name type="synonym">Common thornapple</name>
    <dbReference type="NCBI Taxonomy" id="4076"/>
    <lineage>
        <taxon>Eukaryota</taxon>
        <taxon>Viridiplantae</taxon>
        <taxon>Streptophyta</taxon>
        <taxon>Embryophyta</taxon>
        <taxon>Tracheophyta</taxon>
        <taxon>Spermatophyta</taxon>
        <taxon>Magnoliopsida</taxon>
        <taxon>eudicotyledons</taxon>
        <taxon>Gunneridae</taxon>
        <taxon>Pentapetalae</taxon>
        <taxon>asterids</taxon>
        <taxon>lamiids</taxon>
        <taxon>Solanales</taxon>
        <taxon>Solanaceae</taxon>
        <taxon>Solanoideae</taxon>
        <taxon>Datureae</taxon>
        <taxon>Datura</taxon>
    </lineage>
</organism>
<evidence type="ECO:0000313" key="3">
    <source>
        <dbReference type="Proteomes" id="UP000823775"/>
    </source>
</evidence>
<keyword evidence="3" id="KW-1185">Reference proteome</keyword>
<feature type="region of interest" description="Disordered" evidence="1">
    <location>
        <begin position="1"/>
        <end position="37"/>
    </location>
</feature>
<gene>
    <name evidence="2" type="ORF">HAX54_022944</name>
</gene>
<proteinExistence type="predicted"/>
<accession>A0ABS8UXL3</accession>
<dbReference type="EMBL" id="JACEIK010002777">
    <property type="protein sequence ID" value="MCD9638791.1"/>
    <property type="molecule type" value="Genomic_DNA"/>
</dbReference>
<comment type="caution">
    <text evidence="2">The sequence shown here is derived from an EMBL/GenBank/DDBJ whole genome shotgun (WGS) entry which is preliminary data.</text>
</comment>